<sequence>MDEKLMSLSFSIEANKGVYALLLGSGISYSSGIPTGWGVLKELCRRIMLTEGSEEQDEIKWYEEKFGKPPLYDEVIGMLAKTSTERNGLLKEFFEPTEEDIQAGRKIPTEAHKSIAKLVKQGFIKVIVTTNFDRLIEQALDELNVQYQTLYHDSDIDGMKPLAHADCTVLKIHGDYRDTRFKNITDELESYSDSLTDILRRVFDEYGLIISGWSAEWDTALRDTIRSVKGRRYSWYWHSFAVEINEVAKELINFRDANLIIDQEGADHFFKNLHENVSNIRSIKHINPDNTLVKINRIKKYLSNNQSIELRDIITEELKIVIKRLQNMDPNQTASEETIRRWVKEIEEVITPISVLMSILSYYGGSQHEHLIIETIERLTNLVEHNGSDTLLTLKEIPAQSVFYSVCVALVKSKDFSLLNSVLVKPQVRDKLYNARDFTWYMSPRRGLHEAMRAIGGASYHLPFEVIFMKPFIERIFIENQICLDKEEIKLSYDIFEFLRSTKHRYLGDDYYLSGCFGYSQDRKNLEEFLSKGSEQEDWDVLSLFGDKKENFVKALKVLVEDLNRESYFNGRGLLSSYIEE</sequence>
<evidence type="ECO:0000313" key="1">
    <source>
        <dbReference type="EMBL" id="AIC96496.1"/>
    </source>
</evidence>
<dbReference type="SUPFAM" id="SSF52467">
    <property type="entry name" value="DHS-like NAD/FAD-binding domain"/>
    <property type="match status" value="1"/>
</dbReference>
<reference evidence="1 2" key="1">
    <citation type="journal article" date="2014" name="Gene">
        <title>A comparative genomic analysis of the alkalitolerant soil bacterium Bacillus lehensis G1.</title>
        <authorList>
            <person name="Noor Y.M."/>
            <person name="Samsulrizal N.H."/>
            <person name="Jema'on N.A."/>
            <person name="Low K.O."/>
            <person name="Ramli A.N."/>
            <person name="Alias N.I."/>
            <person name="Damis S.I."/>
            <person name="Fuzi S.F."/>
            <person name="Isa M.N."/>
            <person name="Murad A.M."/>
            <person name="Raih M.F."/>
            <person name="Bakar F.D."/>
            <person name="Najimudin N."/>
            <person name="Mahadi N.M."/>
            <person name="Illias R.M."/>
        </authorList>
    </citation>
    <scope>NUCLEOTIDE SEQUENCE [LARGE SCALE GENOMIC DNA]</scope>
    <source>
        <strain evidence="1 2">G1</strain>
    </source>
</reference>
<dbReference type="AlphaFoldDB" id="A0A060LZ18"/>
<dbReference type="Proteomes" id="UP000027142">
    <property type="component" value="Chromosome"/>
</dbReference>
<dbReference type="OrthoDB" id="530017at2"/>
<proteinExistence type="predicted"/>
<gene>
    <name evidence="1" type="ORF">BleG1_3949</name>
</gene>
<dbReference type="eggNOG" id="COG0846">
    <property type="taxonomic scope" value="Bacteria"/>
</dbReference>
<organism evidence="1 2">
    <name type="scientific">Shouchella lehensis G1</name>
    <dbReference type="NCBI Taxonomy" id="1246626"/>
    <lineage>
        <taxon>Bacteria</taxon>
        <taxon>Bacillati</taxon>
        <taxon>Bacillota</taxon>
        <taxon>Bacilli</taxon>
        <taxon>Bacillales</taxon>
        <taxon>Bacillaceae</taxon>
        <taxon>Shouchella</taxon>
    </lineage>
</organism>
<dbReference type="InterPro" id="IPR029035">
    <property type="entry name" value="DHS-like_NAD/FAD-binding_dom"/>
</dbReference>
<keyword evidence="2" id="KW-1185">Reference proteome</keyword>
<protein>
    <submittedName>
        <fullName evidence="1">Uncharacterized protein</fullName>
    </submittedName>
</protein>
<dbReference type="EMBL" id="CP003923">
    <property type="protein sequence ID" value="AIC96496.1"/>
    <property type="molecule type" value="Genomic_DNA"/>
</dbReference>
<dbReference type="STRING" id="1246626.BleG1_3949"/>
<dbReference type="KEGG" id="ble:BleG1_3949"/>
<name>A0A060LZ18_9BACI</name>
<dbReference type="PATRIC" id="fig|1246626.3.peg.3947"/>
<dbReference type="RefSeq" id="WP_038484639.1">
    <property type="nucleotide sequence ID" value="NZ_CP003923.1"/>
</dbReference>
<dbReference type="HOGENOM" id="CLU_027194_0_0_9"/>
<accession>A0A060LZ18</accession>
<dbReference type="Gene3D" id="3.40.50.1220">
    <property type="entry name" value="TPP-binding domain"/>
    <property type="match status" value="1"/>
</dbReference>
<evidence type="ECO:0000313" key="2">
    <source>
        <dbReference type="Proteomes" id="UP000027142"/>
    </source>
</evidence>
<dbReference type="Pfam" id="PF13289">
    <property type="entry name" value="SIR2_2"/>
    <property type="match status" value="1"/>
</dbReference>